<accession>B4VWS1</accession>
<dbReference type="STRING" id="118168.MC7420_3755"/>
<dbReference type="PANTHER" id="PTHR45615">
    <property type="entry name" value="MYOSIN HEAVY CHAIN, NON-MUSCLE"/>
    <property type="match status" value="1"/>
</dbReference>
<dbReference type="Proteomes" id="UP000003835">
    <property type="component" value="Unassembled WGS sequence"/>
</dbReference>
<dbReference type="EMBL" id="DS989857">
    <property type="protein sequence ID" value="EDX73581.1"/>
    <property type="molecule type" value="Genomic_DNA"/>
</dbReference>
<evidence type="ECO:0008006" key="4">
    <source>
        <dbReference type="Google" id="ProtNLM"/>
    </source>
</evidence>
<proteinExistence type="predicted"/>
<dbReference type="eggNOG" id="COG1511">
    <property type="taxonomic scope" value="Bacteria"/>
</dbReference>
<dbReference type="Gene3D" id="1.10.287.1490">
    <property type="match status" value="1"/>
</dbReference>
<gene>
    <name evidence="2" type="ORF">MC7420_3755</name>
</gene>
<evidence type="ECO:0000256" key="1">
    <source>
        <dbReference type="SAM" id="MobiDB-lite"/>
    </source>
</evidence>
<sequence>MNKNGLILGALSFGVGFGLSFSVERDIKRAALTGLITLPATATGVAVVEYRRKRQVCDTLSGLQAQVAELEQREHQLNQSLSQLQNQTQTLDQSIATATTEKQQVDASLNTGQTELEQLQTQVATQQRHKQELERAIASLTRQKQELEQDSAQLHTQLQARQDQETTLNYSLSAIAAEKQRVEANIASLNDEFNQLQTQVAEEAKRQADIEQERRELEQQQHQLTSTLAQLQDQIAAQEIQLQEQAELTAQNQHLEQERQRLHHQIGKLQHQETDLNQSLARIAAQEQQAQENLNLYQIQLNQLQDQIAAQETQTSQLSQELADLEQQRHQLEIYISNLESQIDTLEQERTQLNQSLTTVTDQQQDAENSLNALQTEISSQQQIKAQLTQELAALASQKEQLTEQRRQLEIPPQPNPDKPISVDTRDKKQKSTPLPPISSRSSQSKITDIDVDFMNAKYTKHLWEEQILPHWSHRDRPTGQRFLGSIRIERTASDQLLDIVGQNLQQLDRVTYNSLHNEFYELEQNWLKVLTFALSEYAYYYSSERFWQGFCERLEIHHNQGVENALRQVVDEGINLLGLVRATGGYKYVSTLWLQSGVPEQNLGHFAQLVQEIADDYGWWELAHTSAADLSPALLNFCQENYPQWGTLINFLNASYSEDGETEPISGQLLQGIAIIAQELERQGVSPSALQNEHQREELLGSYYLPHNFFLRNWNALIQVLTPKTGSGQSRSLVRRRSQPLVLSLDVIDTGNTQLILPEQTLWKPEWRDLRETYCQIPEANWEDTIPRVGDLEIPELAIDVNQASEDWSCQLLDHNRKSLLKWHYAGITRDFPCLVFDAVTGDHLPLNLPNPTIIGVEEIICFTPKELSLQFAHGIEVLDSCIPSSIRGWRGQQIALTAPESSIVLTVAETEQSQLIHWRLAEAEKPVLRGLKLKGKKAIYIEVPTFWYPPLEQPLTLNVLIENITEKFIIARTIETLYPNNRWVAIPLNQWITEPGSYEASFWFETQRWFYRFEVQSNYQVDQVPELNKLKIRSRSGLTETDLPIKHDAPEKFWAETITIEGLWTLEEVVLFLSNREDKIPYHLQADASGSLTIDLPTLHELLPESNWYALDYQRLGLEPQRLLEMDSSQQEVSWTWGNQGIQLSGLRSGDLYTLSCWNLLLPDTKPREIKIPLGTEPTGIIKVPLELPTGIYYIQLLSSQQLPQTLGWWCGSNQYDLPEDTNENEAMENYCYTILDQEPTPNFIEAVKKLNPDFDIQQIQAGIASLEEHRYNFPEWLNPDALVSKLKGLLNVLELPPVQPIQPPDSPPPVEPKPSAPPPVSGTWYLVNVRHKKRDLFLRCLNAVIEQNKLQDLILAVETPDDSVYEDIVLLNLANFKAVRTPIQSIESCQRIEPKPLPSAHVNRMLGAR</sequence>
<feature type="region of interest" description="Disordered" evidence="1">
    <location>
        <begin position="399"/>
        <end position="444"/>
    </location>
</feature>
<organism evidence="2 3">
    <name type="scientific">Coleofasciculus chthonoplastes PCC 7420</name>
    <dbReference type="NCBI Taxonomy" id="118168"/>
    <lineage>
        <taxon>Bacteria</taxon>
        <taxon>Bacillati</taxon>
        <taxon>Cyanobacteriota</taxon>
        <taxon>Cyanophyceae</taxon>
        <taxon>Coleofasciculales</taxon>
        <taxon>Coleofasciculaceae</taxon>
        <taxon>Coleofasciculus</taxon>
    </lineage>
</organism>
<keyword evidence="3" id="KW-1185">Reference proteome</keyword>
<name>B4VWS1_9CYAN</name>
<evidence type="ECO:0000313" key="3">
    <source>
        <dbReference type="Proteomes" id="UP000003835"/>
    </source>
</evidence>
<protein>
    <recommendedName>
        <fullName evidence="4">Chromosome segregation ATPase-like protein</fullName>
    </recommendedName>
</protein>
<dbReference type="RefSeq" id="WP_006103282.1">
    <property type="nucleotide sequence ID" value="NZ_DS989857.1"/>
</dbReference>
<dbReference type="PANTHER" id="PTHR45615:SF63">
    <property type="entry name" value="CHROMOSOME UNDETERMINED SCAFFOLD_10, WHOLE GENOME SHOTGUN SEQUENCE"/>
    <property type="match status" value="1"/>
</dbReference>
<dbReference type="HOGENOM" id="CLU_253576_0_0_3"/>
<reference evidence="2 3" key="1">
    <citation type="submission" date="2008-07" db="EMBL/GenBank/DDBJ databases">
        <authorList>
            <person name="Tandeau de Marsac N."/>
            <person name="Ferriera S."/>
            <person name="Johnson J."/>
            <person name="Kravitz S."/>
            <person name="Beeson K."/>
            <person name="Sutton G."/>
            <person name="Rogers Y.-H."/>
            <person name="Friedman R."/>
            <person name="Frazier M."/>
            <person name="Venter J.C."/>
        </authorList>
    </citation>
    <scope>NUCLEOTIDE SEQUENCE [LARGE SCALE GENOMIC DNA]</scope>
    <source>
        <strain evidence="2 3">PCC 7420</strain>
    </source>
</reference>
<evidence type="ECO:0000313" key="2">
    <source>
        <dbReference type="EMBL" id="EDX73581.1"/>
    </source>
</evidence>